<dbReference type="Proteomes" id="UP001242368">
    <property type="component" value="Unassembled WGS sequence"/>
</dbReference>
<name>A0ABT8CPS3_9FLAO</name>
<comment type="caution">
    <text evidence="2">The sequence shown here is derived from an EMBL/GenBank/DDBJ whole genome shotgun (WGS) entry which is preliminary data.</text>
</comment>
<gene>
    <name evidence="2" type="ORF">QW060_05090</name>
</gene>
<reference evidence="3" key="1">
    <citation type="journal article" date="2019" name="Int. J. Syst. Evol. Microbiol.">
        <title>The Global Catalogue of Microorganisms (GCM) 10K type strain sequencing project: providing services to taxonomists for standard genome sequencing and annotation.</title>
        <authorList>
            <consortium name="The Broad Institute Genomics Platform"/>
            <consortium name="The Broad Institute Genome Sequencing Center for Infectious Disease"/>
            <person name="Wu L."/>
            <person name="Ma J."/>
        </authorList>
    </citation>
    <scope>NUCLEOTIDE SEQUENCE [LARGE SCALE GENOMIC DNA]</scope>
    <source>
        <strain evidence="3">CECT 7184</strain>
    </source>
</reference>
<evidence type="ECO:0000313" key="2">
    <source>
        <dbReference type="EMBL" id="MDN3706502.1"/>
    </source>
</evidence>
<keyword evidence="3" id="KW-1185">Reference proteome</keyword>
<evidence type="ECO:0000313" key="3">
    <source>
        <dbReference type="Proteomes" id="UP001242368"/>
    </source>
</evidence>
<sequence>MKYRWLVIVFVLFGFFVQAQELNTTVEINSDAVSQSNKQVFKTLKTAVKEFMDNTQWSTKNVNRSEKIDCNILIIIKTLDVNNFSGSIQVQSSRPVYNSNYSSPVFNFRDEDFDFQYIEFEALTYSENNISSNLVAVLSFYANIIVGIDADSFSLNGGTPNLQKAQNIVNMAQQMNAKGWKQEGNKNNRFAVANEILSGANASYREAIYQYHIHGMDLMADNPLEGKKGVKTALDILSNVHRNRPNALPTRMFFDAKADEIVSIFSAGPEFNKQSVVEVLTKISPLNGGKWNRM</sequence>
<accession>A0ABT8CPS3</accession>
<feature type="signal peptide" evidence="1">
    <location>
        <begin position="1"/>
        <end position="19"/>
    </location>
</feature>
<protein>
    <submittedName>
        <fullName evidence="2">DUF4835 family protein</fullName>
    </submittedName>
</protein>
<organism evidence="2 3">
    <name type="scientific">Paenimyroides ceti</name>
    <dbReference type="NCBI Taxonomy" id="395087"/>
    <lineage>
        <taxon>Bacteria</taxon>
        <taxon>Pseudomonadati</taxon>
        <taxon>Bacteroidota</taxon>
        <taxon>Flavobacteriia</taxon>
        <taxon>Flavobacteriales</taxon>
        <taxon>Flavobacteriaceae</taxon>
        <taxon>Paenimyroides</taxon>
    </lineage>
</organism>
<evidence type="ECO:0000256" key="1">
    <source>
        <dbReference type="SAM" id="SignalP"/>
    </source>
</evidence>
<dbReference type="InterPro" id="IPR032274">
    <property type="entry name" value="DUF4835"/>
</dbReference>
<proteinExistence type="predicted"/>
<dbReference type="EMBL" id="JAUFQU010000001">
    <property type="protein sequence ID" value="MDN3706502.1"/>
    <property type="molecule type" value="Genomic_DNA"/>
</dbReference>
<dbReference type="RefSeq" id="WP_290362573.1">
    <property type="nucleotide sequence ID" value="NZ_JAUFQU010000001.1"/>
</dbReference>
<feature type="chain" id="PRO_5047492620" evidence="1">
    <location>
        <begin position="20"/>
        <end position="294"/>
    </location>
</feature>
<keyword evidence="1" id="KW-0732">Signal</keyword>
<dbReference type="Pfam" id="PF16119">
    <property type="entry name" value="DUF4835"/>
    <property type="match status" value="1"/>
</dbReference>